<dbReference type="Proteomes" id="UP000698242">
    <property type="component" value="Unassembled WGS sequence"/>
</dbReference>
<evidence type="ECO:0000256" key="6">
    <source>
        <dbReference type="SAM" id="Phobius"/>
    </source>
</evidence>
<feature type="transmembrane region" description="Helical" evidence="6">
    <location>
        <begin position="37"/>
        <end position="54"/>
    </location>
</feature>
<gene>
    <name evidence="8" type="ORF">PMES_01858</name>
</gene>
<reference evidence="8" key="1">
    <citation type="submission" date="2013-03" db="EMBL/GenBank/DDBJ databases">
        <title>Genome Sequence of the Profundibacterium mesophilum strain KAUST100406-0324T from Red Sea, a novel genus in the family Rhodobacteraceae.</title>
        <authorList>
            <person name="Essack M."/>
            <person name="Alam I."/>
            <person name="Lafi F."/>
            <person name="Alawi W."/>
            <person name="Kamanu F."/>
            <person name="Al-Suwailem A."/>
            <person name="Lee O.O."/>
            <person name="Xu Y."/>
            <person name="Bajic V."/>
            <person name="Qian P.-Y."/>
            <person name="Archer J."/>
        </authorList>
    </citation>
    <scope>NUCLEOTIDE SEQUENCE</scope>
    <source>
        <strain evidence="8">KAUST100406-0324</strain>
    </source>
</reference>
<organism evidence="8 9">
    <name type="scientific">Profundibacterium mesophilum KAUST100406-0324</name>
    <dbReference type="NCBI Taxonomy" id="1037889"/>
    <lineage>
        <taxon>Bacteria</taxon>
        <taxon>Pseudomonadati</taxon>
        <taxon>Pseudomonadota</taxon>
        <taxon>Alphaproteobacteria</taxon>
        <taxon>Rhodobacterales</taxon>
        <taxon>Roseobacteraceae</taxon>
        <taxon>Profundibacterium</taxon>
    </lineage>
</organism>
<evidence type="ECO:0000256" key="2">
    <source>
        <dbReference type="ARBA" id="ARBA00022475"/>
    </source>
</evidence>
<dbReference type="AlphaFoldDB" id="A0A921NPU5"/>
<dbReference type="GO" id="GO:0006508">
    <property type="term" value="P:proteolysis"/>
    <property type="evidence" value="ECO:0007669"/>
    <property type="project" value="UniProtKB-KW"/>
</dbReference>
<evidence type="ECO:0000256" key="1">
    <source>
        <dbReference type="ARBA" id="ARBA00004651"/>
    </source>
</evidence>
<evidence type="ECO:0000256" key="4">
    <source>
        <dbReference type="ARBA" id="ARBA00022989"/>
    </source>
</evidence>
<comment type="caution">
    <text evidence="8">The sequence shown here is derived from an EMBL/GenBank/DDBJ whole genome shotgun (WGS) entry which is preliminary data.</text>
</comment>
<feature type="domain" description="EamA" evidence="7">
    <location>
        <begin position="149"/>
        <end position="276"/>
    </location>
</feature>
<keyword evidence="2" id="KW-1003">Cell membrane</keyword>
<sequence>MLRLALLTALVMVAFAANSVLNRMALAGSAIGAFEFAAIRLVSGAAILALLVLLRDRNPGALAHGGPIGAAALALYVLGFSIAYLALDAGIGALILFGGVQVTMFAGAVIGGERVPPARVAGAFLALAGLAWLLWPTGVAVPSLLHGGLMALAALGWGLYSLRGRGSRDALGATAGNFLLAAPIALGALLLAPPQDGALTPTPTGIVLALLSGIVTSGLGYALWYRLLPQITASSAALAQLSVPLIAVAGGALLLGEPPTARLWVAAALIIGGIAIGLVGARSAPHAAAAKPARR</sequence>
<feature type="transmembrane region" description="Helical" evidence="6">
    <location>
        <begin position="141"/>
        <end position="160"/>
    </location>
</feature>
<name>A0A921NPU5_9RHOB</name>
<dbReference type="GO" id="GO:0005886">
    <property type="term" value="C:plasma membrane"/>
    <property type="evidence" value="ECO:0007669"/>
    <property type="project" value="UniProtKB-SubCell"/>
</dbReference>
<evidence type="ECO:0000259" key="7">
    <source>
        <dbReference type="Pfam" id="PF00892"/>
    </source>
</evidence>
<keyword evidence="8" id="KW-0645">Protease</keyword>
<feature type="transmembrane region" description="Helical" evidence="6">
    <location>
        <begin position="204"/>
        <end position="224"/>
    </location>
</feature>
<dbReference type="GO" id="GO:0008233">
    <property type="term" value="F:peptidase activity"/>
    <property type="evidence" value="ECO:0007669"/>
    <property type="project" value="UniProtKB-KW"/>
</dbReference>
<dbReference type="EMBL" id="APKE01000022">
    <property type="protein sequence ID" value="KAF0675772.1"/>
    <property type="molecule type" value="Genomic_DNA"/>
</dbReference>
<keyword evidence="9" id="KW-1185">Reference proteome</keyword>
<proteinExistence type="predicted"/>
<dbReference type="InterPro" id="IPR037185">
    <property type="entry name" value="EmrE-like"/>
</dbReference>
<keyword evidence="8" id="KW-0378">Hydrolase</keyword>
<evidence type="ECO:0000313" key="8">
    <source>
        <dbReference type="EMBL" id="KAF0675772.1"/>
    </source>
</evidence>
<dbReference type="SUPFAM" id="SSF103481">
    <property type="entry name" value="Multidrug resistance efflux transporter EmrE"/>
    <property type="match status" value="2"/>
</dbReference>
<dbReference type="InterPro" id="IPR051258">
    <property type="entry name" value="Diverse_Substrate_Transporter"/>
</dbReference>
<comment type="subcellular location">
    <subcellularLocation>
        <location evidence="1">Cell membrane</location>
        <topology evidence="1">Multi-pass membrane protein</topology>
    </subcellularLocation>
</comment>
<dbReference type="EC" id="3.4.24.-" evidence="8"/>
<dbReference type="RefSeq" id="WP_159965419.1">
    <property type="nucleotide sequence ID" value="NZ_APKE01000022.1"/>
</dbReference>
<dbReference type="Pfam" id="PF00892">
    <property type="entry name" value="EamA"/>
    <property type="match status" value="1"/>
</dbReference>
<feature type="transmembrane region" description="Helical" evidence="6">
    <location>
        <begin position="236"/>
        <end position="255"/>
    </location>
</feature>
<dbReference type="InterPro" id="IPR000620">
    <property type="entry name" value="EamA_dom"/>
</dbReference>
<feature type="transmembrane region" description="Helical" evidence="6">
    <location>
        <begin position="261"/>
        <end position="281"/>
    </location>
</feature>
<feature type="transmembrane region" description="Helical" evidence="6">
    <location>
        <begin position="66"/>
        <end position="85"/>
    </location>
</feature>
<keyword evidence="3 6" id="KW-0812">Transmembrane</keyword>
<evidence type="ECO:0000313" key="9">
    <source>
        <dbReference type="Proteomes" id="UP000698242"/>
    </source>
</evidence>
<dbReference type="OrthoDB" id="321830at2"/>
<keyword evidence="5 6" id="KW-0472">Membrane</keyword>
<dbReference type="PANTHER" id="PTHR42920:SF5">
    <property type="entry name" value="EAMA DOMAIN-CONTAINING PROTEIN"/>
    <property type="match status" value="1"/>
</dbReference>
<feature type="transmembrane region" description="Helical" evidence="6">
    <location>
        <begin position="172"/>
        <end position="192"/>
    </location>
</feature>
<feature type="transmembrane region" description="Helical" evidence="6">
    <location>
        <begin position="91"/>
        <end position="111"/>
    </location>
</feature>
<evidence type="ECO:0000256" key="3">
    <source>
        <dbReference type="ARBA" id="ARBA00022692"/>
    </source>
</evidence>
<protein>
    <submittedName>
        <fullName evidence="8">Regulator of sigma E protease</fullName>
        <ecNumber evidence="8">3.4.24.-</ecNumber>
    </submittedName>
</protein>
<dbReference type="PANTHER" id="PTHR42920">
    <property type="entry name" value="OS03G0707200 PROTEIN-RELATED"/>
    <property type="match status" value="1"/>
</dbReference>
<evidence type="ECO:0000256" key="5">
    <source>
        <dbReference type="ARBA" id="ARBA00023136"/>
    </source>
</evidence>
<keyword evidence="4 6" id="KW-1133">Transmembrane helix</keyword>
<feature type="transmembrane region" description="Helical" evidence="6">
    <location>
        <begin position="118"/>
        <end position="135"/>
    </location>
</feature>
<accession>A0A921NPU5</accession>